<organism evidence="1 2">
    <name type="scientific">Heterorhabditis bacteriophora</name>
    <name type="common">Entomopathogenic nematode worm</name>
    <dbReference type="NCBI Taxonomy" id="37862"/>
    <lineage>
        <taxon>Eukaryota</taxon>
        <taxon>Metazoa</taxon>
        <taxon>Ecdysozoa</taxon>
        <taxon>Nematoda</taxon>
        <taxon>Chromadorea</taxon>
        <taxon>Rhabditida</taxon>
        <taxon>Rhabditina</taxon>
        <taxon>Rhabditomorpha</taxon>
        <taxon>Strongyloidea</taxon>
        <taxon>Heterorhabditidae</taxon>
        <taxon>Heterorhabditis</taxon>
    </lineage>
</organism>
<dbReference type="WBParaSite" id="Hba_12884">
    <property type="protein sequence ID" value="Hba_12884"/>
    <property type="gene ID" value="Hba_12884"/>
</dbReference>
<evidence type="ECO:0000313" key="1">
    <source>
        <dbReference type="Proteomes" id="UP000095283"/>
    </source>
</evidence>
<evidence type="ECO:0000313" key="2">
    <source>
        <dbReference type="WBParaSite" id="Hba_12884"/>
    </source>
</evidence>
<name>A0A1I7X5K4_HETBA</name>
<dbReference type="Proteomes" id="UP000095283">
    <property type="component" value="Unplaced"/>
</dbReference>
<keyword evidence="1" id="KW-1185">Reference proteome</keyword>
<dbReference type="AlphaFoldDB" id="A0A1I7X5K4"/>
<proteinExistence type="predicted"/>
<sequence>MTLGRNLTFIMAIGVVSYLTYKWMHGDTKRKQSGCKYFAYNPSSKCLSHCLDTIQKTLSNQEVLSEYTGTSPNNTSTAKAISASHRNASSDVITPIVWTDDKESSDVETAKTIYKSEQNCKPSENKDLISNKDRPLEDNACQFDKNVRLKLSPVEVGKESSPLQKEVLTQNGSPECQNFLTVFHPILHAMIYAHKHAKLIDELIKNKDFHE</sequence>
<reference evidence="2" key="1">
    <citation type="submission" date="2016-11" db="UniProtKB">
        <authorList>
            <consortium name="WormBaseParasite"/>
        </authorList>
    </citation>
    <scope>IDENTIFICATION</scope>
</reference>
<accession>A0A1I7X5K4</accession>
<protein>
    <submittedName>
        <fullName evidence="2">Fam20C domain-containing protein</fullName>
    </submittedName>
</protein>